<dbReference type="STRING" id="2070753.A0A3A2ZGL3"/>
<dbReference type="SUPFAM" id="SSF56112">
    <property type="entry name" value="Protein kinase-like (PK-like)"/>
    <property type="match status" value="1"/>
</dbReference>
<dbReference type="EMBL" id="MVGC01000174">
    <property type="protein sequence ID" value="RJE22328.1"/>
    <property type="molecule type" value="Genomic_DNA"/>
</dbReference>
<evidence type="ECO:0000259" key="5">
    <source>
        <dbReference type="PROSITE" id="PS50011"/>
    </source>
</evidence>
<evidence type="ECO:0000256" key="3">
    <source>
        <dbReference type="PROSITE-ProRule" id="PRU10141"/>
    </source>
</evidence>
<dbReference type="AlphaFoldDB" id="A0A3A2ZGL3"/>
<accession>A0A3A2ZGL3</accession>
<dbReference type="GO" id="GO:0004672">
    <property type="term" value="F:protein kinase activity"/>
    <property type="evidence" value="ECO:0007669"/>
    <property type="project" value="InterPro"/>
</dbReference>
<name>A0A3A2ZGL3_9EURO</name>
<comment type="caution">
    <text evidence="6">The sequence shown here is derived from an EMBL/GenBank/DDBJ whole genome shotgun (WGS) entry which is preliminary data.</text>
</comment>
<keyword evidence="7" id="KW-1185">Reference proteome</keyword>
<feature type="binding site" evidence="3">
    <location>
        <position position="38"/>
    </location>
    <ligand>
        <name>ATP</name>
        <dbReference type="ChEBI" id="CHEBI:30616"/>
    </ligand>
</feature>
<dbReference type="PROSITE" id="PS00107">
    <property type="entry name" value="PROTEIN_KINASE_ATP"/>
    <property type="match status" value="1"/>
</dbReference>
<feature type="domain" description="Protein kinase" evidence="5">
    <location>
        <begin position="9"/>
        <end position="315"/>
    </location>
</feature>
<dbReference type="InterPro" id="IPR008271">
    <property type="entry name" value="Ser/Thr_kinase_AS"/>
</dbReference>
<evidence type="ECO:0000313" key="7">
    <source>
        <dbReference type="Proteomes" id="UP000266188"/>
    </source>
</evidence>
<evidence type="ECO:0000256" key="1">
    <source>
        <dbReference type="ARBA" id="ARBA00022741"/>
    </source>
</evidence>
<dbReference type="InterPro" id="IPR017441">
    <property type="entry name" value="Protein_kinase_ATP_BS"/>
</dbReference>
<organism evidence="6 7">
    <name type="scientific">Aspergillus sclerotialis</name>
    <dbReference type="NCBI Taxonomy" id="2070753"/>
    <lineage>
        <taxon>Eukaryota</taxon>
        <taxon>Fungi</taxon>
        <taxon>Dikarya</taxon>
        <taxon>Ascomycota</taxon>
        <taxon>Pezizomycotina</taxon>
        <taxon>Eurotiomycetes</taxon>
        <taxon>Eurotiomycetidae</taxon>
        <taxon>Eurotiales</taxon>
        <taxon>Aspergillaceae</taxon>
        <taxon>Aspergillus</taxon>
        <taxon>Aspergillus subgen. Polypaecilum</taxon>
    </lineage>
</organism>
<dbReference type="Proteomes" id="UP000266188">
    <property type="component" value="Unassembled WGS sequence"/>
</dbReference>
<keyword evidence="1 3" id="KW-0547">Nucleotide-binding</keyword>
<dbReference type="InterPro" id="IPR011009">
    <property type="entry name" value="Kinase-like_dom_sf"/>
</dbReference>
<evidence type="ECO:0000256" key="2">
    <source>
        <dbReference type="ARBA" id="ARBA00022840"/>
    </source>
</evidence>
<gene>
    <name evidence="6" type="ORF">PHISCL_05336</name>
</gene>
<dbReference type="PANTHER" id="PTHR24347">
    <property type="entry name" value="SERINE/THREONINE-PROTEIN KINASE"/>
    <property type="match status" value="1"/>
</dbReference>
<dbReference type="OrthoDB" id="74764at2759"/>
<dbReference type="GO" id="GO:0005524">
    <property type="term" value="F:ATP binding"/>
    <property type="evidence" value="ECO:0007669"/>
    <property type="project" value="UniProtKB-UniRule"/>
</dbReference>
<protein>
    <submittedName>
        <fullName evidence="6">Serine threonine protein kinase</fullName>
    </submittedName>
</protein>
<dbReference type="Gene3D" id="1.10.510.10">
    <property type="entry name" value="Transferase(Phosphotransferase) domain 1"/>
    <property type="match status" value="1"/>
</dbReference>
<keyword evidence="6" id="KW-0808">Transferase</keyword>
<proteinExistence type="predicted"/>
<reference evidence="7" key="1">
    <citation type="submission" date="2017-02" db="EMBL/GenBank/DDBJ databases">
        <authorList>
            <person name="Tafer H."/>
            <person name="Lopandic K."/>
        </authorList>
    </citation>
    <scope>NUCLEOTIDE SEQUENCE [LARGE SCALE GENOMIC DNA]</scope>
    <source>
        <strain evidence="7">CBS 366.77</strain>
    </source>
</reference>
<keyword evidence="2 3" id="KW-0067">ATP-binding</keyword>
<evidence type="ECO:0000256" key="4">
    <source>
        <dbReference type="SAM" id="MobiDB-lite"/>
    </source>
</evidence>
<dbReference type="InterPro" id="IPR000719">
    <property type="entry name" value="Prot_kinase_dom"/>
</dbReference>
<sequence length="560" mass="63276">METLENQYVITERKLGSGAYGKVQMAFKKDSGQQLACKIVDIRNLRKEAVHEVEERQSGFFKKPSDSTAKPFDVIAVRKRKDYLAGKAQEKLDSYNREAMILEHLCHPNIIGVEKVVKSNNTIYLFQELITAGDLFSFIQYKGGKLGDIEAAVIVRQILLALDYLHERHIVHRDLKPDNILMTSLADGGRIVLTDFGCARVIQPAVGRMSTMVGTFEYSAPEVLRSKRRGYTEAVDLWSLGCVSVALLTGDSPFREALSAANPGESAQKCDLERLEEEMEWNGTGNRARDFVRRLLVLDETKRMNVKQALRHSWFTNQAHKREFEALYNRSIKDWKPRVHTGSLIVDIDSFVGPCEDTDPGDESQIPKHVPLRETFSGRYTSASGTSSRLSREWISHGNRRRKALSSTLSDLALPACVRTQGKIANTEQTASQSPQRIPNSMTSKTNSTELLSCVKFIPSPDSLIDSLQYTDPPEGIDDEPVYQAHLSRVNHLDISQPGHYFENRLEGINSSRRCNHHYGHPKIRNSIWDDLEDEVYEEVSNMVTGESQRFRYGAGQLKL</sequence>
<evidence type="ECO:0000313" key="6">
    <source>
        <dbReference type="EMBL" id="RJE22328.1"/>
    </source>
</evidence>
<dbReference type="Pfam" id="PF00069">
    <property type="entry name" value="Pkinase"/>
    <property type="match status" value="1"/>
</dbReference>
<dbReference type="PROSITE" id="PS00108">
    <property type="entry name" value="PROTEIN_KINASE_ST"/>
    <property type="match status" value="1"/>
</dbReference>
<dbReference type="SMART" id="SM00220">
    <property type="entry name" value="S_TKc"/>
    <property type="match status" value="1"/>
</dbReference>
<dbReference type="PROSITE" id="PS50011">
    <property type="entry name" value="PROTEIN_KINASE_DOM"/>
    <property type="match status" value="1"/>
</dbReference>
<feature type="region of interest" description="Disordered" evidence="4">
    <location>
        <begin position="425"/>
        <end position="445"/>
    </location>
</feature>
<keyword evidence="6" id="KW-0418">Kinase</keyword>
<dbReference type="Gene3D" id="3.30.200.20">
    <property type="entry name" value="Phosphorylase Kinase, domain 1"/>
    <property type="match status" value="1"/>
</dbReference>